<feature type="non-terminal residue" evidence="1">
    <location>
        <position position="1"/>
    </location>
</feature>
<comment type="caution">
    <text evidence="1">The sequence shown here is derived from an EMBL/GenBank/DDBJ whole genome shotgun (WGS) entry which is preliminary data.</text>
</comment>
<dbReference type="EMBL" id="CATQJA010002626">
    <property type="protein sequence ID" value="CAJ0574131.1"/>
    <property type="molecule type" value="Genomic_DNA"/>
</dbReference>
<reference evidence="1" key="1">
    <citation type="submission" date="2023-06" db="EMBL/GenBank/DDBJ databases">
        <authorList>
            <person name="Delattre M."/>
        </authorList>
    </citation>
    <scope>NUCLEOTIDE SEQUENCE</scope>
    <source>
        <strain evidence="1">AF72</strain>
    </source>
</reference>
<dbReference type="AlphaFoldDB" id="A0AA36CTL6"/>
<name>A0AA36CTL6_9BILA</name>
<proteinExistence type="predicted"/>
<protein>
    <submittedName>
        <fullName evidence="1">Uncharacterized protein</fullName>
    </submittedName>
</protein>
<organism evidence="1 2">
    <name type="scientific">Mesorhabditis spiculigera</name>
    <dbReference type="NCBI Taxonomy" id="96644"/>
    <lineage>
        <taxon>Eukaryota</taxon>
        <taxon>Metazoa</taxon>
        <taxon>Ecdysozoa</taxon>
        <taxon>Nematoda</taxon>
        <taxon>Chromadorea</taxon>
        <taxon>Rhabditida</taxon>
        <taxon>Rhabditina</taxon>
        <taxon>Rhabditomorpha</taxon>
        <taxon>Rhabditoidea</taxon>
        <taxon>Rhabditidae</taxon>
        <taxon>Mesorhabditinae</taxon>
        <taxon>Mesorhabditis</taxon>
    </lineage>
</organism>
<gene>
    <name evidence="1" type="ORF">MSPICULIGERA_LOCUS12472</name>
</gene>
<keyword evidence="2" id="KW-1185">Reference proteome</keyword>
<evidence type="ECO:0000313" key="2">
    <source>
        <dbReference type="Proteomes" id="UP001177023"/>
    </source>
</evidence>
<sequence length="158" mass="17873">MMWRDQTARAQFDSEKVFLCVVKAEELWRRDIFLGRSAATQDSAKQLTGVSGLAMNRRSLQFSSHSPDPSDLFAQLNQQRASSRPSNSGSTFGRQTLKQEDQIPSNYPQFADYAPFSPFNRGSFFLFHGNASPTSLNWLTKNLKLGRNTAELKNSIKF</sequence>
<evidence type="ECO:0000313" key="1">
    <source>
        <dbReference type="EMBL" id="CAJ0574131.1"/>
    </source>
</evidence>
<dbReference type="Proteomes" id="UP001177023">
    <property type="component" value="Unassembled WGS sequence"/>
</dbReference>
<accession>A0AA36CTL6</accession>